<dbReference type="PANTHER" id="PTHR46509">
    <property type="entry name" value="PHOSPHOADENOSINE PHOSPHOSULFATE REDUCTASE"/>
    <property type="match status" value="1"/>
</dbReference>
<keyword evidence="3 12" id="KW-0560">Oxidoreductase</keyword>
<feature type="binding site" evidence="12">
    <location>
        <position position="206"/>
    </location>
    <ligand>
        <name>[4Fe-4S] cluster</name>
        <dbReference type="ChEBI" id="CHEBI:49883"/>
    </ligand>
</feature>
<dbReference type="GO" id="GO:0019344">
    <property type="term" value="P:cysteine biosynthetic process"/>
    <property type="evidence" value="ECO:0007669"/>
    <property type="project" value="InterPro"/>
</dbReference>
<evidence type="ECO:0000256" key="5">
    <source>
        <dbReference type="ARBA" id="ARBA00023014"/>
    </source>
</evidence>
<comment type="subcellular location">
    <subcellularLocation>
        <location evidence="12">Cytoplasm</location>
    </subcellularLocation>
</comment>
<dbReference type="Proteomes" id="UP000677265">
    <property type="component" value="Unassembled WGS sequence"/>
</dbReference>
<organism evidence="15">
    <name type="scientific">Neobacillus citreus</name>
    <dbReference type="NCBI Taxonomy" id="2833578"/>
    <lineage>
        <taxon>Bacteria</taxon>
        <taxon>Bacillati</taxon>
        <taxon>Bacillota</taxon>
        <taxon>Bacilli</taxon>
        <taxon>Bacillales</taxon>
        <taxon>Bacillaceae</taxon>
        <taxon>Neobacillus</taxon>
    </lineage>
</organism>
<comment type="pathway">
    <text evidence="7 12">Sulfur metabolism; hydrogen sulfide biosynthesis; sulfite from sulfate.</text>
</comment>
<dbReference type="PANTHER" id="PTHR46509:SF1">
    <property type="entry name" value="PHOSPHOADENOSINE PHOSPHOSULFATE REDUCTASE"/>
    <property type="match status" value="1"/>
</dbReference>
<evidence type="ECO:0000313" key="16">
    <source>
        <dbReference type="EMBL" id="MCH6264147.1"/>
    </source>
</evidence>
<evidence type="ECO:0000313" key="17">
    <source>
        <dbReference type="Proteomes" id="UP000677265"/>
    </source>
</evidence>
<evidence type="ECO:0000256" key="9">
    <source>
        <dbReference type="ARBA" id="ARBA00029514"/>
    </source>
</evidence>
<protein>
    <recommendedName>
        <fullName evidence="9 12">Adenosine 5'-phosphosulfate reductase</fullName>
        <shortName evidence="12">APS reductase</shortName>
        <ecNumber evidence="8 12">1.8.4.10</ecNumber>
    </recommendedName>
    <alternativeName>
        <fullName evidence="11 12">5'-adenylylsulfate reductase</fullName>
    </alternativeName>
    <alternativeName>
        <fullName evidence="10 12">Thioredoxin-dependent 5'-adenylylsulfate reductase</fullName>
    </alternativeName>
</protein>
<evidence type="ECO:0000256" key="8">
    <source>
        <dbReference type="ARBA" id="ARBA00024386"/>
    </source>
</evidence>
<dbReference type="Gene3D" id="3.40.50.620">
    <property type="entry name" value="HUPs"/>
    <property type="match status" value="1"/>
</dbReference>
<dbReference type="EMBL" id="JAGYPE010000001">
    <property type="protein sequence ID" value="MBS4180560.1"/>
    <property type="molecule type" value="Genomic_DNA"/>
</dbReference>
<evidence type="ECO:0000256" key="2">
    <source>
        <dbReference type="ARBA" id="ARBA00022490"/>
    </source>
</evidence>
<dbReference type="InterPro" id="IPR002500">
    <property type="entry name" value="PAPS_reduct_dom"/>
</dbReference>
<keyword evidence="12" id="KW-0479">Metal-binding</keyword>
<dbReference type="EMBL" id="JAGYPE020000001">
    <property type="protein sequence ID" value="MCH6264147.1"/>
    <property type="molecule type" value="Genomic_DNA"/>
</dbReference>
<dbReference type="AlphaFoldDB" id="A0A942SVF4"/>
<dbReference type="GO" id="GO:0005737">
    <property type="term" value="C:cytoplasm"/>
    <property type="evidence" value="ECO:0007669"/>
    <property type="project" value="UniProtKB-SubCell"/>
</dbReference>
<evidence type="ECO:0000256" key="13">
    <source>
        <dbReference type="SAM" id="MobiDB-lite"/>
    </source>
</evidence>
<dbReference type="PIRSF" id="PIRSF000857">
    <property type="entry name" value="PAPS_reductase"/>
    <property type="match status" value="1"/>
</dbReference>
<evidence type="ECO:0000259" key="14">
    <source>
        <dbReference type="Pfam" id="PF01507"/>
    </source>
</evidence>
<evidence type="ECO:0000256" key="3">
    <source>
        <dbReference type="ARBA" id="ARBA00023002"/>
    </source>
</evidence>
<evidence type="ECO:0000256" key="7">
    <source>
        <dbReference type="ARBA" id="ARBA00024327"/>
    </source>
</evidence>
<feature type="domain" description="Phosphoadenosine phosphosulphate reductase" evidence="14">
    <location>
        <begin position="40"/>
        <end position="212"/>
    </location>
</feature>
<keyword evidence="17" id="KW-1185">Reference proteome</keyword>
<dbReference type="InterPro" id="IPR014729">
    <property type="entry name" value="Rossmann-like_a/b/a_fold"/>
</dbReference>
<dbReference type="InterPro" id="IPR004511">
    <property type="entry name" value="PAPS/APS_Rdtase"/>
</dbReference>
<dbReference type="NCBIfam" id="TIGR00434">
    <property type="entry name" value="cysH"/>
    <property type="match status" value="1"/>
</dbReference>
<comment type="catalytic activity">
    <reaction evidence="12">
        <text>[thioredoxin]-disulfide + sulfite + AMP + 2 H(+) = adenosine 5'-phosphosulfate + [thioredoxin]-dithiol</text>
        <dbReference type="Rhea" id="RHEA:21976"/>
        <dbReference type="Rhea" id="RHEA-COMP:10698"/>
        <dbReference type="Rhea" id="RHEA-COMP:10700"/>
        <dbReference type="ChEBI" id="CHEBI:15378"/>
        <dbReference type="ChEBI" id="CHEBI:17359"/>
        <dbReference type="ChEBI" id="CHEBI:29950"/>
        <dbReference type="ChEBI" id="CHEBI:50058"/>
        <dbReference type="ChEBI" id="CHEBI:58243"/>
        <dbReference type="ChEBI" id="CHEBI:456215"/>
        <dbReference type="EC" id="1.8.4.10"/>
    </reaction>
</comment>
<evidence type="ECO:0000256" key="6">
    <source>
        <dbReference type="ARBA" id="ARBA00024298"/>
    </source>
</evidence>
<comment type="similarity">
    <text evidence="1 12">Belongs to the PAPS reductase family. CysH subfamily.</text>
</comment>
<feature type="region of interest" description="Disordered" evidence="13">
    <location>
        <begin position="217"/>
        <end position="237"/>
    </location>
</feature>
<dbReference type="Pfam" id="PF01507">
    <property type="entry name" value="PAPS_reduct"/>
    <property type="match status" value="1"/>
</dbReference>
<evidence type="ECO:0000256" key="1">
    <source>
        <dbReference type="ARBA" id="ARBA00009732"/>
    </source>
</evidence>
<evidence type="ECO:0000256" key="10">
    <source>
        <dbReference type="ARBA" id="ARBA00030894"/>
    </source>
</evidence>
<keyword evidence="4 12" id="KW-0408">Iron</keyword>
<dbReference type="SUPFAM" id="SSF52402">
    <property type="entry name" value="Adenine nucleotide alpha hydrolases-like"/>
    <property type="match status" value="1"/>
</dbReference>
<feature type="active site" description="Nucleophile; cysteine thiosulfonate intermediate" evidence="12">
    <location>
        <position position="232"/>
    </location>
</feature>
<dbReference type="CDD" id="cd23945">
    <property type="entry name" value="PAPS_reductase"/>
    <property type="match status" value="1"/>
</dbReference>
<dbReference type="EC" id="1.8.4.10" evidence="8 12"/>
<evidence type="ECO:0000256" key="4">
    <source>
        <dbReference type="ARBA" id="ARBA00023004"/>
    </source>
</evidence>
<dbReference type="NCBIfam" id="NF002537">
    <property type="entry name" value="PRK02090.1"/>
    <property type="match status" value="1"/>
</dbReference>
<dbReference type="GO" id="GO:0043866">
    <property type="term" value="F:adenylyl-sulfate reductase (thioredoxin) activity"/>
    <property type="evidence" value="ECO:0007669"/>
    <property type="project" value="UniProtKB-EC"/>
</dbReference>
<feature type="binding site" evidence="12">
    <location>
        <position position="123"/>
    </location>
    <ligand>
        <name>[4Fe-4S] cluster</name>
        <dbReference type="ChEBI" id="CHEBI:49883"/>
    </ligand>
</feature>
<proteinExistence type="inferred from homology"/>
<keyword evidence="2 12" id="KW-0963">Cytoplasm</keyword>
<dbReference type="InterPro" id="IPR011798">
    <property type="entry name" value="APS_reductase"/>
</dbReference>
<dbReference type="GO" id="GO:0046872">
    <property type="term" value="F:metal ion binding"/>
    <property type="evidence" value="ECO:0007669"/>
    <property type="project" value="UniProtKB-KW"/>
</dbReference>
<evidence type="ECO:0000256" key="11">
    <source>
        <dbReference type="ARBA" id="ARBA00032041"/>
    </source>
</evidence>
<dbReference type="GO" id="GO:0004604">
    <property type="term" value="F:phosphoadenylyl-sulfate reductase (thioredoxin) activity"/>
    <property type="evidence" value="ECO:0007669"/>
    <property type="project" value="UniProtKB-UniRule"/>
</dbReference>
<evidence type="ECO:0000256" key="12">
    <source>
        <dbReference type="HAMAP-Rule" id="MF_00063"/>
    </source>
</evidence>
<comment type="cofactor">
    <cofactor evidence="12">
        <name>[4Fe-4S] cluster</name>
        <dbReference type="ChEBI" id="CHEBI:49883"/>
    </cofactor>
    <text evidence="12">Binds 1 [4Fe-4S] cluster per subunit.</text>
</comment>
<evidence type="ECO:0000313" key="15">
    <source>
        <dbReference type="EMBL" id="MBS4180560.1"/>
    </source>
</evidence>
<dbReference type="GO" id="GO:0019379">
    <property type="term" value="P:sulfate assimilation, phosphoadenylyl sulfate reduction by phosphoadenylyl-sulfate reductase (thioredoxin)"/>
    <property type="evidence" value="ECO:0007669"/>
    <property type="project" value="UniProtKB-UniRule"/>
</dbReference>
<dbReference type="FunFam" id="3.40.50.620:FF:000095">
    <property type="entry name" value="Phosphoadenosine phosphosulfate reductase"/>
    <property type="match status" value="1"/>
</dbReference>
<feature type="binding site" evidence="12">
    <location>
        <position position="209"/>
    </location>
    <ligand>
        <name>[4Fe-4S] cluster</name>
        <dbReference type="ChEBI" id="CHEBI:49883"/>
    </ligand>
</feature>
<dbReference type="GO" id="GO:0051539">
    <property type="term" value="F:4 iron, 4 sulfur cluster binding"/>
    <property type="evidence" value="ECO:0007669"/>
    <property type="project" value="UniProtKB-UniRule"/>
</dbReference>
<accession>A0A942SVF4</accession>
<dbReference type="HAMAP" id="MF_00063">
    <property type="entry name" value="CysH"/>
    <property type="match status" value="1"/>
</dbReference>
<keyword evidence="5 12" id="KW-0411">Iron-sulfur</keyword>
<dbReference type="NCBIfam" id="TIGR02055">
    <property type="entry name" value="APS_reductase"/>
    <property type="match status" value="1"/>
</dbReference>
<dbReference type="RefSeq" id="WP_213140528.1">
    <property type="nucleotide sequence ID" value="NZ_JAGYPE020000001.1"/>
</dbReference>
<comment type="function">
    <text evidence="6 12">Catalyzes the formation of sulfite from adenosine 5'-phosphosulfate (APS) using thioredoxin as an electron donor.</text>
</comment>
<feature type="binding site" evidence="12">
    <location>
        <position position="124"/>
    </location>
    <ligand>
        <name>[4Fe-4S] cluster</name>
        <dbReference type="ChEBI" id="CHEBI:49883"/>
    </ligand>
</feature>
<sequence length="237" mass="27272">MASILTYENWDEQKIAEISGKSRDYFDILKWAYQEYDGEEIVYACSFGAEGMVLIDLIHKVSKQAKIIFLDTGLHFAETYELIHQVKDRYPSLNITMIEPKLTLLEQAKEHGEELWRHNPNLCCQIRKVAPLKEALQGVKAWISGLRREQSAIRSKTQYINKDEKFQNIKICPLIHWTWDDILTYIDLNKLPYNPLHDNGYPSIGCAPCTQPVSDSGDQRAGRWAGQSKTECGLHLT</sequence>
<name>A0A942SVF4_9BACI</name>
<comment type="caution">
    <text evidence="15">The sequence shown here is derived from an EMBL/GenBank/DDBJ whole genome shotgun (WGS) entry which is preliminary data.</text>
</comment>
<gene>
    <name evidence="12" type="primary">cysH</name>
    <name evidence="16" type="ORF">KHB02_001225</name>
    <name evidence="15" type="ORF">KHB02_04035</name>
</gene>
<reference evidence="15" key="1">
    <citation type="submission" date="2021-05" db="EMBL/GenBank/DDBJ databases">
        <title>Novel Bacillus species.</title>
        <authorList>
            <person name="Liu G."/>
        </authorList>
    </citation>
    <scope>NUCLEOTIDE SEQUENCE</scope>
    <source>
        <strain evidence="15 17">FJAT-50051</strain>
    </source>
</reference>
<dbReference type="GO" id="GO:0070814">
    <property type="term" value="P:hydrogen sulfide biosynthetic process"/>
    <property type="evidence" value="ECO:0007669"/>
    <property type="project" value="UniProtKB-UniRule"/>
</dbReference>